<evidence type="ECO:0000256" key="1">
    <source>
        <dbReference type="ARBA" id="ARBA00023125"/>
    </source>
</evidence>
<dbReference type="InterPro" id="IPR013762">
    <property type="entry name" value="Integrase-like_cat_sf"/>
</dbReference>
<dbReference type="PANTHER" id="PTHR34605">
    <property type="entry name" value="PHAGE_INTEGRASE DOMAIN-CONTAINING PROTEIN"/>
    <property type="match status" value="1"/>
</dbReference>
<reference evidence="2 3" key="1">
    <citation type="submission" date="2022-12" db="EMBL/GenBank/DDBJ databases">
        <title>Chromosome-level genome of Tegillarca granosa.</title>
        <authorList>
            <person name="Kim J."/>
        </authorList>
    </citation>
    <scope>NUCLEOTIDE SEQUENCE [LARGE SCALE GENOMIC DNA]</scope>
    <source>
        <strain evidence="2">Teg-2019</strain>
        <tissue evidence="2">Adductor muscle</tissue>
    </source>
</reference>
<evidence type="ECO:0000313" key="2">
    <source>
        <dbReference type="EMBL" id="KAJ8301708.1"/>
    </source>
</evidence>
<gene>
    <name evidence="2" type="ORF">KUTeg_020695</name>
</gene>
<sequence length="461" mass="52724">MSFKFPMLQIRIFPATNWNYDIYRWINAHDIQLFTDSAGGARYGCSAILGSHWSYILWPACWHNAPILQDITFLELVPITMKYASQWPPLLLHVTDFIAYLSLPNYSPSTARSYISAIGYHCKISGFADVTQSFIVKKMLTGLNRIDKRRDIRMPITVDILQKILHSLPFICFSNYEIGLFSVLFSLTFFGFFRVGELVVESPLKQGHALQSHNIRFILRTNSLEIVIPHSKTDQNGKGSVLLIPPTYMPMCAVKTCYKSHSFRIGAASTCAMLGMENMKIAELGHCPRVVWIVGSSIICHAMTRAIKSTFKKNLQLETNNLSVLWQGKPGMRWEQVFNKIKHLITFIDPPEFLLLHCGGNDIGSSLKSVELIHLILNTIVKIFKLLPKTRFIWSQILPRLEWRNEVNHRALNKVRVRVNRKIANFVLKNNGFYIKYPELIESNTGCFSKDNVHLSDLGND</sequence>
<protein>
    <recommendedName>
        <fullName evidence="4">SGNH hydrolase-type esterase domain-containing protein</fullName>
    </recommendedName>
</protein>
<dbReference type="Gene3D" id="3.40.50.1110">
    <property type="entry name" value="SGNH hydrolase"/>
    <property type="match status" value="1"/>
</dbReference>
<dbReference type="SUPFAM" id="SSF52266">
    <property type="entry name" value="SGNH hydrolase"/>
    <property type="match status" value="1"/>
</dbReference>
<keyword evidence="1" id="KW-0238">DNA-binding</keyword>
<dbReference type="InterPro" id="IPR010998">
    <property type="entry name" value="Integrase_recombinase_N"/>
</dbReference>
<comment type="caution">
    <text evidence="2">The sequence shown here is derived from an EMBL/GenBank/DDBJ whole genome shotgun (WGS) entry which is preliminary data.</text>
</comment>
<dbReference type="Gene3D" id="1.10.443.10">
    <property type="entry name" value="Intergrase catalytic core"/>
    <property type="match status" value="1"/>
</dbReference>
<evidence type="ECO:0008006" key="4">
    <source>
        <dbReference type="Google" id="ProtNLM"/>
    </source>
</evidence>
<keyword evidence="3" id="KW-1185">Reference proteome</keyword>
<evidence type="ECO:0000313" key="3">
    <source>
        <dbReference type="Proteomes" id="UP001217089"/>
    </source>
</evidence>
<accession>A0ABQ9EEP9</accession>
<proteinExistence type="predicted"/>
<organism evidence="2 3">
    <name type="scientific">Tegillarca granosa</name>
    <name type="common">Malaysian cockle</name>
    <name type="synonym">Anadara granosa</name>
    <dbReference type="NCBI Taxonomy" id="220873"/>
    <lineage>
        <taxon>Eukaryota</taxon>
        <taxon>Metazoa</taxon>
        <taxon>Spiralia</taxon>
        <taxon>Lophotrochozoa</taxon>
        <taxon>Mollusca</taxon>
        <taxon>Bivalvia</taxon>
        <taxon>Autobranchia</taxon>
        <taxon>Pteriomorphia</taxon>
        <taxon>Arcoida</taxon>
        <taxon>Arcoidea</taxon>
        <taxon>Arcidae</taxon>
        <taxon>Tegillarca</taxon>
    </lineage>
</organism>
<dbReference type="Proteomes" id="UP001217089">
    <property type="component" value="Unassembled WGS sequence"/>
</dbReference>
<dbReference type="PANTHER" id="PTHR34605:SF3">
    <property type="entry name" value="P CELL-TYPE AGGLUTINATION PROTEIN MAP4-LIKE-RELATED"/>
    <property type="match status" value="1"/>
</dbReference>
<dbReference type="InterPro" id="IPR036514">
    <property type="entry name" value="SGNH_hydro_sf"/>
</dbReference>
<dbReference type="InterPro" id="IPR052925">
    <property type="entry name" value="Phage_Integrase-like_Recomb"/>
</dbReference>
<dbReference type="EMBL" id="JARBDR010000918">
    <property type="protein sequence ID" value="KAJ8301708.1"/>
    <property type="molecule type" value="Genomic_DNA"/>
</dbReference>
<name>A0ABQ9EEP9_TEGGR</name>
<dbReference type="Gene3D" id="1.10.150.130">
    <property type="match status" value="1"/>
</dbReference>
<dbReference type="SUPFAM" id="SSF47823">
    <property type="entry name" value="lambda integrase-like, N-terminal domain"/>
    <property type="match status" value="1"/>
</dbReference>